<evidence type="ECO:0000313" key="6">
    <source>
        <dbReference type="Proteomes" id="UP001589619"/>
    </source>
</evidence>
<dbReference type="EMBL" id="JBHMAG010000009">
    <property type="protein sequence ID" value="MFB9752482.1"/>
    <property type="molecule type" value="Genomic_DNA"/>
</dbReference>
<dbReference type="Pfam" id="PF02311">
    <property type="entry name" value="AraC_binding"/>
    <property type="match status" value="1"/>
</dbReference>
<protein>
    <submittedName>
        <fullName evidence="5">AraC family transcriptional regulator</fullName>
    </submittedName>
</protein>
<evidence type="ECO:0000259" key="4">
    <source>
        <dbReference type="PROSITE" id="PS01124"/>
    </source>
</evidence>
<feature type="domain" description="HTH araC/xylS-type" evidence="4">
    <location>
        <begin position="187"/>
        <end position="285"/>
    </location>
</feature>
<dbReference type="InterPro" id="IPR003313">
    <property type="entry name" value="AraC-bd"/>
</dbReference>
<keyword evidence="1" id="KW-0805">Transcription regulation</keyword>
<sequence>MTFYPKYQDAMGHSHFGKSKLPFFIMKNLVSSSWPLHHHNLAELTLVVEGTGTEILNGNQQHFKRGTATIILPNHLHEIVVGQGPIYKYDCMFDTNVLFLSPTEHELGMAFMKTGVDFPSFYHLNEEQTVYLAGLLDQMLQEYESEHFGKETALRSKLLEAILFLTRIHYQQYADDSVSLDAKNCVQTILQHVHLHYQDDLTLASVCSELHWNSSYISRIFKQHMGQTFTHYVHQLRINRAIALLMSTTMSISDIALEVGFEHVRTFTRVFKEVRGIPPKQFREMIHTKQEPLASLSSS</sequence>
<dbReference type="RefSeq" id="WP_344911661.1">
    <property type="nucleotide sequence ID" value="NZ_BAAAYO010000010.1"/>
</dbReference>
<keyword evidence="3" id="KW-0804">Transcription</keyword>
<dbReference type="InterPro" id="IPR018060">
    <property type="entry name" value="HTH_AraC"/>
</dbReference>
<dbReference type="InterPro" id="IPR020449">
    <property type="entry name" value="Tscrpt_reg_AraC-type_HTH"/>
</dbReference>
<dbReference type="PROSITE" id="PS00041">
    <property type="entry name" value="HTH_ARAC_FAMILY_1"/>
    <property type="match status" value="1"/>
</dbReference>
<dbReference type="InterPro" id="IPR014710">
    <property type="entry name" value="RmlC-like_jellyroll"/>
</dbReference>
<dbReference type="SUPFAM" id="SSF46689">
    <property type="entry name" value="Homeodomain-like"/>
    <property type="match status" value="2"/>
</dbReference>
<organism evidence="5 6">
    <name type="scientific">Paenibacillus hodogayensis</name>
    <dbReference type="NCBI Taxonomy" id="279208"/>
    <lineage>
        <taxon>Bacteria</taxon>
        <taxon>Bacillati</taxon>
        <taxon>Bacillota</taxon>
        <taxon>Bacilli</taxon>
        <taxon>Bacillales</taxon>
        <taxon>Paenibacillaceae</taxon>
        <taxon>Paenibacillus</taxon>
    </lineage>
</organism>
<proteinExistence type="predicted"/>
<dbReference type="PROSITE" id="PS01124">
    <property type="entry name" value="HTH_ARAC_FAMILY_2"/>
    <property type="match status" value="1"/>
</dbReference>
<dbReference type="Pfam" id="PF12833">
    <property type="entry name" value="HTH_18"/>
    <property type="match status" value="1"/>
</dbReference>
<name>A0ABV5VWE0_9BACL</name>
<comment type="caution">
    <text evidence="5">The sequence shown here is derived from an EMBL/GenBank/DDBJ whole genome shotgun (WGS) entry which is preliminary data.</text>
</comment>
<evidence type="ECO:0000256" key="1">
    <source>
        <dbReference type="ARBA" id="ARBA00023015"/>
    </source>
</evidence>
<dbReference type="PANTHER" id="PTHR43280">
    <property type="entry name" value="ARAC-FAMILY TRANSCRIPTIONAL REGULATOR"/>
    <property type="match status" value="1"/>
</dbReference>
<keyword evidence="6" id="KW-1185">Reference proteome</keyword>
<evidence type="ECO:0000256" key="2">
    <source>
        <dbReference type="ARBA" id="ARBA00023125"/>
    </source>
</evidence>
<dbReference type="PRINTS" id="PR00032">
    <property type="entry name" value="HTHARAC"/>
</dbReference>
<dbReference type="Gene3D" id="2.60.120.10">
    <property type="entry name" value="Jelly Rolls"/>
    <property type="match status" value="1"/>
</dbReference>
<reference evidence="5 6" key="1">
    <citation type="submission" date="2024-09" db="EMBL/GenBank/DDBJ databases">
        <authorList>
            <person name="Sun Q."/>
            <person name="Mori K."/>
        </authorList>
    </citation>
    <scope>NUCLEOTIDE SEQUENCE [LARGE SCALE GENOMIC DNA]</scope>
    <source>
        <strain evidence="5 6">JCM 12520</strain>
    </source>
</reference>
<gene>
    <name evidence="5" type="ORF">ACFFNY_13030</name>
</gene>
<dbReference type="Proteomes" id="UP001589619">
    <property type="component" value="Unassembled WGS sequence"/>
</dbReference>
<dbReference type="InterPro" id="IPR037923">
    <property type="entry name" value="HTH-like"/>
</dbReference>
<evidence type="ECO:0000256" key="3">
    <source>
        <dbReference type="ARBA" id="ARBA00023163"/>
    </source>
</evidence>
<dbReference type="SUPFAM" id="SSF51215">
    <property type="entry name" value="Regulatory protein AraC"/>
    <property type="match status" value="1"/>
</dbReference>
<keyword evidence="2" id="KW-0238">DNA-binding</keyword>
<evidence type="ECO:0000313" key="5">
    <source>
        <dbReference type="EMBL" id="MFB9752482.1"/>
    </source>
</evidence>
<dbReference type="PANTHER" id="PTHR43280:SF2">
    <property type="entry name" value="HTH-TYPE TRANSCRIPTIONAL REGULATOR EXSA"/>
    <property type="match status" value="1"/>
</dbReference>
<dbReference type="InterPro" id="IPR009057">
    <property type="entry name" value="Homeodomain-like_sf"/>
</dbReference>
<accession>A0ABV5VWE0</accession>
<dbReference type="SMART" id="SM00342">
    <property type="entry name" value="HTH_ARAC"/>
    <property type="match status" value="1"/>
</dbReference>
<dbReference type="InterPro" id="IPR018062">
    <property type="entry name" value="HTH_AraC-typ_CS"/>
</dbReference>
<dbReference type="Gene3D" id="1.10.10.60">
    <property type="entry name" value="Homeodomain-like"/>
    <property type="match status" value="2"/>
</dbReference>